<comment type="caution">
    <text evidence="1">The sequence shown here is derived from an EMBL/GenBank/DDBJ whole genome shotgun (WGS) entry which is preliminary data.</text>
</comment>
<dbReference type="RefSeq" id="WP_377397850.1">
    <property type="nucleotide sequence ID" value="NZ_JBHTFQ010000001.1"/>
</dbReference>
<evidence type="ECO:0000313" key="2">
    <source>
        <dbReference type="Proteomes" id="UP001596516"/>
    </source>
</evidence>
<accession>A0ABW2UH63</accession>
<protein>
    <submittedName>
        <fullName evidence="1">DUF6976 family protein</fullName>
    </submittedName>
</protein>
<dbReference type="EMBL" id="JBHTFQ010000001">
    <property type="protein sequence ID" value="MFC7702802.1"/>
    <property type="molecule type" value="Genomic_DNA"/>
</dbReference>
<proteinExistence type="predicted"/>
<name>A0ABW2UH63_9RHOB</name>
<dbReference type="Proteomes" id="UP001596516">
    <property type="component" value="Unassembled WGS sequence"/>
</dbReference>
<organism evidence="1 2">
    <name type="scientific">Plastorhodobacter daqingensis</name>
    <dbReference type="NCBI Taxonomy" id="1387281"/>
    <lineage>
        <taxon>Bacteria</taxon>
        <taxon>Pseudomonadati</taxon>
        <taxon>Pseudomonadota</taxon>
        <taxon>Alphaproteobacteria</taxon>
        <taxon>Rhodobacterales</taxon>
        <taxon>Paracoccaceae</taxon>
        <taxon>Plastorhodobacter</taxon>
    </lineage>
</organism>
<gene>
    <name evidence="1" type="ORF">ACFQXB_01175</name>
</gene>
<evidence type="ECO:0000313" key="1">
    <source>
        <dbReference type="EMBL" id="MFC7702802.1"/>
    </source>
</evidence>
<dbReference type="InterPro" id="IPR054249">
    <property type="entry name" value="DUF6976"/>
</dbReference>
<reference evidence="2" key="1">
    <citation type="journal article" date="2019" name="Int. J. Syst. Evol. Microbiol.">
        <title>The Global Catalogue of Microorganisms (GCM) 10K type strain sequencing project: providing services to taxonomists for standard genome sequencing and annotation.</title>
        <authorList>
            <consortium name="The Broad Institute Genomics Platform"/>
            <consortium name="The Broad Institute Genome Sequencing Center for Infectious Disease"/>
            <person name="Wu L."/>
            <person name="Ma J."/>
        </authorList>
    </citation>
    <scope>NUCLEOTIDE SEQUENCE [LARGE SCALE GENOMIC DNA]</scope>
    <source>
        <strain evidence="2">CGMCC 1.12750</strain>
    </source>
</reference>
<sequence length="326" mass="34773">MKNELLDVVEAAERIGRGDIMCIAGDEQLLLQLPKGRWIGGTTVYFVASDGGAVLRDKLFCTTLQARRAEVRYLPTLSLPEIPAGYIDGGATLILVPAFSTAHARFAVNGPGYPGLFDQPLLGWVTGVHLDELGSRRPKVVNGATGAVNEDGALLLHLELWPGERAELDIVNIFEPDDAVTFSFPVGGFAASRAIVEGAEVSFGTFLVESGADTRLPLIANYAGAHVNVSIRDIDHRTGEVSFYAPVVPGVEYRLACPVPDYAAAFARNAGGRGAAQFSCNCILNYIHGDLEGRPTGDFTGPVTFGEIAYILLNQTLVRLDIQAGS</sequence>
<dbReference type="Pfam" id="PF22396">
    <property type="entry name" value="DUF6976"/>
    <property type="match status" value="1"/>
</dbReference>
<keyword evidence="2" id="KW-1185">Reference proteome</keyword>